<evidence type="ECO:0000256" key="1">
    <source>
        <dbReference type="SAM" id="SignalP"/>
    </source>
</evidence>
<reference evidence="2 3" key="1">
    <citation type="submission" date="2016-10" db="EMBL/GenBank/DDBJ databases">
        <title>Comparative genome analysis of multiple Pseudomonas spp. focuses on biocontrol and plant growth promoting traits.</title>
        <authorList>
            <person name="Tao X.-Y."/>
            <person name="Taylor C.G."/>
        </authorList>
    </citation>
    <scope>NUCLEOTIDE SEQUENCE [LARGE SCALE GENOMIC DNA]</scope>
    <source>
        <strain evidence="2 3">29G9</strain>
    </source>
</reference>
<organism evidence="2 3">
    <name type="scientific">Pseudomonas poae</name>
    <dbReference type="NCBI Taxonomy" id="200451"/>
    <lineage>
        <taxon>Bacteria</taxon>
        <taxon>Pseudomonadati</taxon>
        <taxon>Pseudomonadota</taxon>
        <taxon>Gammaproteobacteria</taxon>
        <taxon>Pseudomonadales</taxon>
        <taxon>Pseudomonadaceae</taxon>
        <taxon>Pseudomonas</taxon>
    </lineage>
</organism>
<protein>
    <recommendedName>
        <fullName evidence="4">DUF1120 domain-containing protein</fullName>
    </recommendedName>
</protein>
<keyword evidence="1" id="KW-0732">Signal</keyword>
<dbReference type="EMBL" id="MOAY01000019">
    <property type="protein sequence ID" value="ROM57720.1"/>
    <property type="molecule type" value="Genomic_DNA"/>
</dbReference>
<dbReference type="RefSeq" id="WP_123714689.1">
    <property type="nucleotide sequence ID" value="NZ_MOAY01000019.1"/>
</dbReference>
<name>A0A423FI97_9PSED</name>
<dbReference type="Pfam" id="PF06551">
    <property type="entry name" value="DUF1120"/>
    <property type="match status" value="1"/>
</dbReference>
<dbReference type="AlphaFoldDB" id="A0A423FI97"/>
<feature type="signal peptide" evidence="1">
    <location>
        <begin position="1"/>
        <end position="22"/>
    </location>
</feature>
<comment type="caution">
    <text evidence="2">The sequence shown here is derived from an EMBL/GenBank/DDBJ whole genome shotgun (WGS) entry which is preliminary data.</text>
</comment>
<dbReference type="InterPro" id="IPR010546">
    <property type="entry name" value="DUF1120"/>
</dbReference>
<sequence length="206" mass="21639">MKSLPGLLLTTLLLAAAHHASAASSVDLTVKGLIVPSACTPGLSQNGMVDHGKVSAKDLNQDSGTLLEDRTLSFTMSCDGATLMAIQAIDNAAESSPEPTDSFGLGLLNGEKLGSFTLRMSNAIADGAVVQTIASDDMGKTWFAEPTMIPLSYQSVGAVSDATTPIPVQNLQLDLRVRTYIRPARNFDLSNEVDLKGSATLQVVYL</sequence>
<evidence type="ECO:0000313" key="3">
    <source>
        <dbReference type="Proteomes" id="UP000284656"/>
    </source>
</evidence>
<dbReference type="Proteomes" id="UP000284656">
    <property type="component" value="Unassembled WGS sequence"/>
</dbReference>
<feature type="chain" id="PRO_5019060048" description="DUF1120 domain-containing protein" evidence="1">
    <location>
        <begin position="23"/>
        <end position="206"/>
    </location>
</feature>
<proteinExistence type="predicted"/>
<gene>
    <name evidence="2" type="ORF">BK648_02830</name>
</gene>
<evidence type="ECO:0000313" key="2">
    <source>
        <dbReference type="EMBL" id="ROM57720.1"/>
    </source>
</evidence>
<evidence type="ECO:0008006" key="4">
    <source>
        <dbReference type="Google" id="ProtNLM"/>
    </source>
</evidence>
<accession>A0A423FI97</accession>